<keyword evidence="1 4" id="KW-0560">Oxidoreductase</keyword>
<dbReference type="Gene3D" id="3.30.1060.10">
    <property type="entry name" value="Peptide methionine sulphoxide reductase MsrA"/>
    <property type="match status" value="1"/>
</dbReference>
<evidence type="ECO:0000256" key="3">
    <source>
        <dbReference type="ARBA" id="ARBA00048782"/>
    </source>
</evidence>
<name>L0HE78_METFS</name>
<dbReference type="HAMAP" id="MF_01401">
    <property type="entry name" value="MsrA"/>
    <property type="match status" value="1"/>
</dbReference>
<reference evidence="6 7" key="2">
    <citation type="journal article" date="2014" name="Genome Announc.">
        <title>Complete Genome Sequence of Methanoregula formicica SMSPT, a Mesophilic Hydrogenotrophic Methanogen Isolated from a Methanogenic Upflow Anaerobic Sludge Blanket Reactor.</title>
        <authorList>
            <person name="Yamamoto K."/>
            <person name="Tamaki H."/>
            <person name="Cadillo-Quiroz H."/>
            <person name="Imachi H."/>
            <person name="Kyrpides N."/>
            <person name="Woyke T."/>
            <person name="Goodwin L."/>
            <person name="Zinder S.H."/>
            <person name="Kamagata Y."/>
            <person name="Liu W.T."/>
        </authorList>
    </citation>
    <scope>NUCLEOTIDE SEQUENCE [LARGE SCALE GENOMIC DNA]</scope>
    <source>
        <strain evidence="7">DSM 22288 / NBRC 105244 / SMSP</strain>
    </source>
</reference>
<accession>L0HE78</accession>
<keyword evidence="7" id="KW-1185">Reference proteome</keyword>
<comment type="function">
    <text evidence="4">Has an important function as a repair enzyme for proteins that have been inactivated by oxidation. Catalyzes the reversible oxidation-reduction of methionine sulfoxide in proteins to methionine.</text>
</comment>
<dbReference type="SUPFAM" id="SSF55068">
    <property type="entry name" value="Peptide methionine sulfoxide reductase"/>
    <property type="match status" value="1"/>
</dbReference>
<dbReference type="GO" id="GO:0008113">
    <property type="term" value="F:peptide-methionine (S)-S-oxide reductase activity"/>
    <property type="evidence" value="ECO:0007669"/>
    <property type="project" value="UniProtKB-UniRule"/>
</dbReference>
<dbReference type="OrthoDB" id="7150at2157"/>
<dbReference type="EMBL" id="CP003167">
    <property type="protein sequence ID" value="AGB02310.1"/>
    <property type="molecule type" value="Genomic_DNA"/>
</dbReference>
<dbReference type="InParanoid" id="L0HE78"/>
<feature type="active site" evidence="4">
    <location>
        <position position="16"/>
    </location>
</feature>
<feature type="domain" description="Peptide methionine sulphoxide reductase MsrA" evidence="5">
    <location>
        <begin position="9"/>
        <end position="159"/>
    </location>
</feature>
<dbReference type="GeneID" id="14310581"/>
<evidence type="ECO:0000313" key="6">
    <source>
        <dbReference type="EMBL" id="AGB02310.1"/>
    </source>
</evidence>
<dbReference type="RefSeq" id="WP_015285273.1">
    <property type="nucleotide sequence ID" value="NC_019943.1"/>
</dbReference>
<evidence type="ECO:0000259" key="5">
    <source>
        <dbReference type="Pfam" id="PF01625"/>
    </source>
</evidence>
<dbReference type="STRING" id="593750.Metfor_1268"/>
<protein>
    <recommendedName>
        <fullName evidence="4">Peptide methionine sulfoxide reductase MsrA</fullName>
        <shortName evidence="4">Protein-methionine-S-oxide reductase</shortName>
        <ecNumber evidence="4">1.8.4.11</ecNumber>
    </recommendedName>
    <alternativeName>
        <fullName evidence="4">Peptide-methionine (S)-S-oxide reductase</fullName>
        <shortName evidence="4">Peptide Met(O) reductase</shortName>
    </alternativeName>
</protein>
<dbReference type="AlphaFoldDB" id="L0HE78"/>
<dbReference type="InterPro" id="IPR036509">
    <property type="entry name" value="Met_Sox_Rdtase_MsrA_sf"/>
</dbReference>
<organism evidence="6 7">
    <name type="scientific">Methanoregula formicica (strain DSM 22288 / NBRC 105244 / SMSP)</name>
    <dbReference type="NCBI Taxonomy" id="593750"/>
    <lineage>
        <taxon>Archaea</taxon>
        <taxon>Methanobacteriati</taxon>
        <taxon>Methanobacteriota</taxon>
        <taxon>Stenosarchaea group</taxon>
        <taxon>Methanomicrobia</taxon>
        <taxon>Methanomicrobiales</taxon>
        <taxon>Methanoregulaceae</taxon>
        <taxon>Methanoregula</taxon>
    </lineage>
</organism>
<reference evidence="7" key="1">
    <citation type="submission" date="2011-12" db="EMBL/GenBank/DDBJ databases">
        <title>Complete sequence of Methanoregula formicicum SMSP.</title>
        <authorList>
            <person name="Lucas S."/>
            <person name="Han J."/>
            <person name="Lapidus A."/>
            <person name="Cheng J.-F."/>
            <person name="Goodwin L."/>
            <person name="Pitluck S."/>
            <person name="Peters L."/>
            <person name="Ovchinnikova G."/>
            <person name="Teshima H."/>
            <person name="Detter J.C."/>
            <person name="Han C."/>
            <person name="Tapia R."/>
            <person name="Land M."/>
            <person name="Hauser L."/>
            <person name="Kyrpides N."/>
            <person name="Ivanova N."/>
            <person name="Pagani I."/>
            <person name="Imachi H."/>
            <person name="Tamaki H."/>
            <person name="Sekiguchi Y."/>
            <person name="Kamagata Y."/>
            <person name="Cadillo-Quiroz H."/>
            <person name="Zinder S."/>
            <person name="Liu W.-T."/>
            <person name="Woyke T."/>
        </authorList>
    </citation>
    <scope>NUCLEOTIDE SEQUENCE [LARGE SCALE GENOMIC DNA]</scope>
    <source>
        <strain evidence="7">DSM 22288 / NBRC 105244 / SMSP</strain>
    </source>
</reference>
<dbReference type="PANTHER" id="PTHR42799">
    <property type="entry name" value="MITOCHONDRIAL PEPTIDE METHIONINE SULFOXIDE REDUCTASE"/>
    <property type="match status" value="1"/>
</dbReference>
<sequence>MTGDPVYRKATFAAGCFWDVEAAFRNLDGVLETVVGYTGGTVPEPTYEQVAAGTTGHAEAVGVVFDPAVISYEALLDAFWEMHNPTQEGGQGDYSGPQYRSVIFYHDEEQRAAATASRDRLAAERRYGDRPIRTEILPATTFWPAEECHQQFYAKCRQSFVTSRQIWE</sequence>
<dbReference type="KEGG" id="mfo:Metfor_1268"/>
<dbReference type="Proteomes" id="UP000010824">
    <property type="component" value="Chromosome"/>
</dbReference>
<evidence type="ECO:0000313" key="7">
    <source>
        <dbReference type="Proteomes" id="UP000010824"/>
    </source>
</evidence>
<dbReference type="eggNOG" id="arCOG02816">
    <property type="taxonomic scope" value="Archaea"/>
</dbReference>
<dbReference type="GO" id="GO:0005737">
    <property type="term" value="C:cytoplasm"/>
    <property type="evidence" value="ECO:0007669"/>
    <property type="project" value="TreeGrafter"/>
</dbReference>
<gene>
    <name evidence="4" type="primary">msrA</name>
    <name evidence="6" type="ordered locus">Metfor_1268</name>
</gene>
<evidence type="ECO:0000256" key="2">
    <source>
        <dbReference type="ARBA" id="ARBA00047806"/>
    </source>
</evidence>
<dbReference type="InterPro" id="IPR002569">
    <property type="entry name" value="Met_Sox_Rdtase_MsrA_dom"/>
</dbReference>
<proteinExistence type="inferred from homology"/>
<comment type="catalytic activity">
    <reaction evidence="3 4">
        <text>[thioredoxin]-disulfide + L-methionine + H2O = L-methionine (S)-S-oxide + [thioredoxin]-dithiol</text>
        <dbReference type="Rhea" id="RHEA:19993"/>
        <dbReference type="Rhea" id="RHEA-COMP:10698"/>
        <dbReference type="Rhea" id="RHEA-COMP:10700"/>
        <dbReference type="ChEBI" id="CHEBI:15377"/>
        <dbReference type="ChEBI" id="CHEBI:29950"/>
        <dbReference type="ChEBI" id="CHEBI:50058"/>
        <dbReference type="ChEBI" id="CHEBI:57844"/>
        <dbReference type="ChEBI" id="CHEBI:58772"/>
        <dbReference type="EC" id="1.8.4.11"/>
    </reaction>
</comment>
<dbReference type="HOGENOM" id="CLU_031040_10_2_2"/>
<evidence type="ECO:0000256" key="4">
    <source>
        <dbReference type="HAMAP-Rule" id="MF_01401"/>
    </source>
</evidence>
<comment type="catalytic activity">
    <reaction evidence="2 4">
        <text>L-methionyl-[protein] + [thioredoxin]-disulfide + H2O = L-methionyl-(S)-S-oxide-[protein] + [thioredoxin]-dithiol</text>
        <dbReference type="Rhea" id="RHEA:14217"/>
        <dbReference type="Rhea" id="RHEA-COMP:10698"/>
        <dbReference type="Rhea" id="RHEA-COMP:10700"/>
        <dbReference type="Rhea" id="RHEA-COMP:12313"/>
        <dbReference type="Rhea" id="RHEA-COMP:12315"/>
        <dbReference type="ChEBI" id="CHEBI:15377"/>
        <dbReference type="ChEBI" id="CHEBI:16044"/>
        <dbReference type="ChEBI" id="CHEBI:29950"/>
        <dbReference type="ChEBI" id="CHEBI:44120"/>
        <dbReference type="ChEBI" id="CHEBI:50058"/>
        <dbReference type="EC" id="1.8.4.11"/>
    </reaction>
</comment>
<evidence type="ECO:0000256" key="1">
    <source>
        <dbReference type="ARBA" id="ARBA00023002"/>
    </source>
</evidence>
<dbReference type="NCBIfam" id="TIGR00401">
    <property type="entry name" value="msrA"/>
    <property type="match status" value="1"/>
</dbReference>
<dbReference type="GO" id="GO:0033744">
    <property type="term" value="F:L-methionine:thioredoxin-disulfide S-oxidoreductase activity"/>
    <property type="evidence" value="ECO:0007669"/>
    <property type="project" value="RHEA"/>
</dbReference>
<dbReference type="GO" id="GO:0034599">
    <property type="term" value="P:cellular response to oxidative stress"/>
    <property type="evidence" value="ECO:0007669"/>
    <property type="project" value="TreeGrafter"/>
</dbReference>
<dbReference type="PANTHER" id="PTHR42799:SF2">
    <property type="entry name" value="MITOCHONDRIAL PEPTIDE METHIONINE SULFOXIDE REDUCTASE"/>
    <property type="match status" value="1"/>
</dbReference>
<comment type="similarity">
    <text evidence="4">Belongs to the MsrA Met sulfoxide reductase family.</text>
</comment>
<dbReference type="EC" id="1.8.4.11" evidence="4"/>
<dbReference type="Pfam" id="PF01625">
    <property type="entry name" value="PMSR"/>
    <property type="match status" value="1"/>
</dbReference>
<dbReference type="InterPro" id="IPR050162">
    <property type="entry name" value="MsrA_MetSO_reductase"/>
</dbReference>